<dbReference type="Pfam" id="PF01420">
    <property type="entry name" value="Methylase_S"/>
    <property type="match status" value="2"/>
</dbReference>
<dbReference type="EMBL" id="SNWF01000006">
    <property type="protein sequence ID" value="TDN89002.1"/>
    <property type="molecule type" value="Genomic_DNA"/>
</dbReference>
<dbReference type="InterPro" id="IPR000055">
    <property type="entry name" value="Restrct_endonuc_typeI_TRD"/>
</dbReference>
<evidence type="ECO:0000256" key="3">
    <source>
        <dbReference type="ARBA" id="ARBA00023125"/>
    </source>
</evidence>
<accession>A0A4R6G3S0</accession>
<name>A0A4R6G3S0_9BURK</name>
<dbReference type="CDD" id="cd17254">
    <property type="entry name" value="RMtype1_S_FclI-TRD1-CR1_like"/>
    <property type="match status" value="1"/>
</dbReference>
<dbReference type="InterPro" id="IPR044946">
    <property type="entry name" value="Restrct_endonuc_typeI_TRD_sf"/>
</dbReference>
<comment type="caution">
    <text evidence="5">The sequence shown here is derived from an EMBL/GenBank/DDBJ whole genome shotgun (WGS) entry which is preliminary data.</text>
</comment>
<dbReference type="PANTHER" id="PTHR30408">
    <property type="entry name" value="TYPE-1 RESTRICTION ENZYME ECOKI SPECIFICITY PROTEIN"/>
    <property type="match status" value="1"/>
</dbReference>
<organism evidence="5 6">
    <name type="scientific">Herminiimonas fonticola</name>
    <dbReference type="NCBI Taxonomy" id="303380"/>
    <lineage>
        <taxon>Bacteria</taxon>
        <taxon>Pseudomonadati</taxon>
        <taxon>Pseudomonadota</taxon>
        <taxon>Betaproteobacteria</taxon>
        <taxon>Burkholderiales</taxon>
        <taxon>Oxalobacteraceae</taxon>
        <taxon>Herminiimonas</taxon>
    </lineage>
</organism>
<comment type="similarity">
    <text evidence="1">Belongs to the type-I restriction system S methylase family.</text>
</comment>
<dbReference type="CDD" id="cd17521">
    <property type="entry name" value="RMtype1_S_Sau13435ORF2165P_TRD2-CR2_like"/>
    <property type="match status" value="1"/>
</dbReference>
<dbReference type="SUPFAM" id="SSF116734">
    <property type="entry name" value="DNA methylase specificity domain"/>
    <property type="match status" value="2"/>
</dbReference>
<dbReference type="RefSeq" id="WP_112992885.1">
    <property type="nucleotide sequence ID" value="NZ_PTLZ01000004.1"/>
</dbReference>
<keyword evidence="2" id="KW-0680">Restriction system</keyword>
<proteinExistence type="inferred from homology"/>
<reference evidence="5 6" key="1">
    <citation type="submission" date="2019-03" db="EMBL/GenBank/DDBJ databases">
        <title>Genomic Encyclopedia of Type Strains, Phase IV (KMG-IV): sequencing the most valuable type-strain genomes for metagenomic binning, comparative biology and taxonomic classification.</title>
        <authorList>
            <person name="Goeker M."/>
        </authorList>
    </citation>
    <scope>NUCLEOTIDE SEQUENCE [LARGE SCALE GENOMIC DNA]</scope>
    <source>
        <strain evidence="5 6">DSM 18555</strain>
    </source>
</reference>
<keyword evidence="6" id="KW-1185">Reference proteome</keyword>
<dbReference type="Gene3D" id="1.10.287.1120">
    <property type="entry name" value="Bipartite methylase S protein"/>
    <property type="match status" value="1"/>
</dbReference>
<gene>
    <name evidence="5" type="ORF">EV677_2590</name>
</gene>
<dbReference type="InterPro" id="IPR052021">
    <property type="entry name" value="Type-I_RS_S_subunit"/>
</dbReference>
<evidence type="ECO:0000313" key="5">
    <source>
        <dbReference type="EMBL" id="TDN89002.1"/>
    </source>
</evidence>
<dbReference type="OrthoDB" id="5298944at2"/>
<dbReference type="GO" id="GO:0003677">
    <property type="term" value="F:DNA binding"/>
    <property type="evidence" value="ECO:0007669"/>
    <property type="project" value="UniProtKB-KW"/>
</dbReference>
<dbReference type="AlphaFoldDB" id="A0A4R6G3S0"/>
<evidence type="ECO:0000256" key="1">
    <source>
        <dbReference type="ARBA" id="ARBA00010923"/>
    </source>
</evidence>
<evidence type="ECO:0000256" key="2">
    <source>
        <dbReference type="ARBA" id="ARBA00022747"/>
    </source>
</evidence>
<feature type="domain" description="Type I restriction modification DNA specificity" evidence="4">
    <location>
        <begin position="6"/>
        <end position="174"/>
    </location>
</feature>
<sequence length="400" mass="45480">MSNAIPKGWSEYRQGDVAEFSNGRAYKLTEWEKQGTPVIRLQNLTGSGKDYYYSNLELPERQYCDFGDLLYMWSATFGAHIWKGPKAIYHYHIWKVTCDEVNITKPYLYQLLKQKTEEWMSKSNGMGILHVTKGSMEDMLLLLPPRPEQQKIAATLTAVDDVIESTQAQINKLKDLKTGMMQELLTKGIGHTEFKDSEVGRLPKAWNVISLEDITLEHKQGYYSKDAYTSIGAYVVRITDLSNPYITFEGMPRMVMSEVDFNAYKIIKGDFLFARSGAIGRYGIFDSDNEAVFASYLIRFRFNQDMALNKFVGYCYESDYCQFQLRAITQGSSNVNINAQNIKGLLIPLPSLPEQEKIVAQISSLDATLIANTKKMNALQSTKKALMQDLLTGKVRVKVN</sequence>
<dbReference type="Gene3D" id="3.90.220.20">
    <property type="entry name" value="DNA methylase specificity domains"/>
    <property type="match status" value="2"/>
</dbReference>
<feature type="domain" description="Type I restriction modification DNA specificity" evidence="4">
    <location>
        <begin position="203"/>
        <end position="377"/>
    </location>
</feature>
<dbReference type="GO" id="GO:0009307">
    <property type="term" value="P:DNA restriction-modification system"/>
    <property type="evidence" value="ECO:0007669"/>
    <property type="project" value="UniProtKB-KW"/>
</dbReference>
<evidence type="ECO:0000259" key="4">
    <source>
        <dbReference type="Pfam" id="PF01420"/>
    </source>
</evidence>
<protein>
    <submittedName>
        <fullName evidence="5">Type I restriction enzyme S subunit</fullName>
    </submittedName>
</protein>
<evidence type="ECO:0000313" key="6">
    <source>
        <dbReference type="Proteomes" id="UP000294737"/>
    </source>
</evidence>
<dbReference type="PANTHER" id="PTHR30408:SF12">
    <property type="entry name" value="TYPE I RESTRICTION ENZYME MJAVIII SPECIFICITY SUBUNIT"/>
    <property type="match status" value="1"/>
</dbReference>
<keyword evidence="3" id="KW-0238">DNA-binding</keyword>
<dbReference type="Proteomes" id="UP000294737">
    <property type="component" value="Unassembled WGS sequence"/>
</dbReference>